<protein>
    <submittedName>
        <fullName evidence="1">Uncharacterized protein</fullName>
    </submittedName>
</protein>
<reference evidence="1 2" key="1">
    <citation type="journal article" name="Sci. Rep.">
        <title>Telomere-to-telomere assembled and centromere annotated genomes of the two main subspecies of the button mushroom Agaricus bisporus reveal especially polymorphic chromosome ends.</title>
        <authorList>
            <person name="Sonnenberg A.S.M."/>
            <person name="Sedaghat-Telgerd N."/>
            <person name="Lavrijssen B."/>
            <person name="Ohm R.A."/>
            <person name="Hendrickx P.M."/>
            <person name="Scholtmeijer K."/>
            <person name="Baars J.J.P."/>
            <person name="van Peer A."/>
        </authorList>
    </citation>
    <scope>NUCLEOTIDE SEQUENCE [LARGE SCALE GENOMIC DNA]</scope>
    <source>
        <strain evidence="1 2">H119_p4</strain>
    </source>
</reference>
<comment type="caution">
    <text evidence="1">The sequence shown here is derived from an EMBL/GenBank/DDBJ whole genome shotgun (WGS) entry which is preliminary data.</text>
</comment>
<evidence type="ECO:0000313" key="2">
    <source>
        <dbReference type="Proteomes" id="UP000629468"/>
    </source>
</evidence>
<dbReference type="AlphaFoldDB" id="A0A8H7KCN6"/>
<dbReference type="EMBL" id="JABXXO010000009">
    <property type="protein sequence ID" value="KAF7770852.1"/>
    <property type="molecule type" value="Genomic_DNA"/>
</dbReference>
<accession>A0A8H7KCN6</accession>
<gene>
    <name evidence="1" type="ORF">Agabi119p4_6826</name>
</gene>
<dbReference type="Proteomes" id="UP000629468">
    <property type="component" value="Unassembled WGS sequence"/>
</dbReference>
<sequence>MTRVVIQSPYNRLLSCLQLYFAVQVIQITIRKHRGRIIRNINDFRPTLLNDGETEDQRNSRIDTKECQNKKGEEAIVFSEQEEKRIGNTASDSAKIQVKVLDRVTLLHKDKPSLPICYKRLKQLEGIVVGII</sequence>
<proteinExistence type="predicted"/>
<organism evidence="1 2">
    <name type="scientific">Agaricus bisporus var. burnettii</name>
    <dbReference type="NCBI Taxonomy" id="192524"/>
    <lineage>
        <taxon>Eukaryota</taxon>
        <taxon>Fungi</taxon>
        <taxon>Dikarya</taxon>
        <taxon>Basidiomycota</taxon>
        <taxon>Agaricomycotina</taxon>
        <taxon>Agaricomycetes</taxon>
        <taxon>Agaricomycetidae</taxon>
        <taxon>Agaricales</taxon>
        <taxon>Agaricineae</taxon>
        <taxon>Agaricaceae</taxon>
        <taxon>Agaricus</taxon>
    </lineage>
</organism>
<evidence type="ECO:0000313" key="1">
    <source>
        <dbReference type="EMBL" id="KAF7770852.1"/>
    </source>
</evidence>
<name>A0A8H7KCN6_AGABI</name>